<dbReference type="OrthoDB" id="3266475at2759"/>
<feature type="region of interest" description="Disordered" evidence="1">
    <location>
        <begin position="249"/>
        <end position="274"/>
    </location>
</feature>
<keyword evidence="5" id="KW-1185">Reference proteome</keyword>
<gene>
    <name evidence="4" type="ORF">D9758_002190</name>
</gene>
<dbReference type="Proteomes" id="UP000559256">
    <property type="component" value="Unassembled WGS sequence"/>
</dbReference>
<organism evidence="4 5">
    <name type="scientific">Tetrapyrgos nigripes</name>
    <dbReference type="NCBI Taxonomy" id="182062"/>
    <lineage>
        <taxon>Eukaryota</taxon>
        <taxon>Fungi</taxon>
        <taxon>Dikarya</taxon>
        <taxon>Basidiomycota</taxon>
        <taxon>Agaricomycotina</taxon>
        <taxon>Agaricomycetes</taxon>
        <taxon>Agaricomycetidae</taxon>
        <taxon>Agaricales</taxon>
        <taxon>Marasmiineae</taxon>
        <taxon>Marasmiaceae</taxon>
        <taxon>Tetrapyrgos</taxon>
    </lineage>
</organism>
<keyword evidence="2" id="KW-1133">Transmembrane helix</keyword>
<keyword evidence="3" id="KW-0732">Signal</keyword>
<reference evidence="4 5" key="1">
    <citation type="journal article" date="2020" name="ISME J.">
        <title>Uncovering the hidden diversity of litter-decomposition mechanisms in mushroom-forming fungi.</title>
        <authorList>
            <person name="Floudas D."/>
            <person name="Bentzer J."/>
            <person name="Ahren D."/>
            <person name="Johansson T."/>
            <person name="Persson P."/>
            <person name="Tunlid A."/>
        </authorList>
    </citation>
    <scope>NUCLEOTIDE SEQUENCE [LARGE SCALE GENOMIC DNA]</scope>
    <source>
        <strain evidence="4 5">CBS 291.85</strain>
    </source>
</reference>
<protein>
    <submittedName>
        <fullName evidence="4">Uncharacterized protein</fullName>
    </submittedName>
</protein>
<feature type="region of interest" description="Disordered" evidence="1">
    <location>
        <begin position="207"/>
        <end position="236"/>
    </location>
</feature>
<name>A0A8H5GNX9_9AGAR</name>
<accession>A0A8H5GNX9</accession>
<feature type="chain" id="PRO_5034409987" evidence="3">
    <location>
        <begin position="20"/>
        <end position="292"/>
    </location>
</feature>
<feature type="signal peptide" evidence="3">
    <location>
        <begin position="1"/>
        <end position="19"/>
    </location>
</feature>
<comment type="caution">
    <text evidence="4">The sequence shown here is derived from an EMBL/GenBank/DDBJ whole genome shotgun (WGS) entry which is preliminary data.</text>
</comment>
<dbReference type="EMBL" id="JAACJM010000015">
    <property type="protein sequence ID" value="KAF5368398.1"/>
    <property type="molecule type" value="Genomic_DNA"/>
</dbReference>
<sequence>MNPTRVSIFALSICSWANAYSLSNTDLLLPRAFPPLLGPGFGDAPAIPSISVTKPTLLEPTSTSLLHTSSTSTTTGSGSSKLSSSTEPLGIFPTHPIIGSPRPLSTSSYSIPSVILPSTTYTYTPATISPANESSTMSPGEASQWKVIGIGVITIVVITVVVLSIVFFDTWTRFLFGRNKQTEGIEDMMPDWEKRSWEYKLASEDGHRYPTHEKTPPAQTHAQDQSSSIVPTSQPSPFAYEPEFSNQWPTAIAPMPPPTAYQPDPDPHPLEPFFRRPSIRSIHIKSPSLLPY</sequence>
<evidence type="ECO:0000256" key="2">
    <source>
        <dbReference type="SAM" id="Phobius"/>
    </source>
</evidence>
<keyword evidence="2" id="KW-0812">Transmembrane</keyword>
<evidence type="ECO:0000313" key="4">
    <source>
        <dbReference type="EMBL" id="KAF5368398.1"/>
    </source>
</evidence>
<keyword evidence="2" id="KW-0472">Membrane</keyword>
<evidence type="ECO:0000256" key="1">
    <source>
        <dbReference type="SAM" id="MobiDB-lite"/>
    </source>
</evidence>
<feature type="transmembrane region" description="Helical" evidence="2">
    <location>
        <begin position="147"/>
        <end position="168"/>
    </location>
</feature>
<feature type="compositionally biased region" description="Polar residues" evidence="1">
    <location>
        <begin position="217"/>
        <end position="236"/>
    </location>
</feature>
<evidence type="ECO:0000256" key="3">
    <source>
        <dbReference type="SAM" id="SignalP"/>
    </source>
</evidence>
<proteinExistence type="predicted"/>
<dbReference type="AlphaFoldDB" id="A0A8H5GNX9"/>
<feature type="region of interest" description="Disordered" evidence="1">
    <location>
        <begin position="63"/>
        <end position="88"/>
    </location>
</feature>
<evidence type="ECO:0000313" key="5">
    <source>
        <dbReference type="Proteomes" id="UP000559256"/>
    </source>
</evidence>